<name>N1QUM4_AEGTA</name>
<proteinExistence type="predicted"/>
<feature type="domain" description="F-box protein AT5G49610-like beta-propeller" evidence="1">
    <location>
        <begin position="34"/>
        <end position="231"/>
    </location>
</feature>
<evidence type="ECO:0000313" key="2">
    <source>
        <dbReference type="EnsemblPlants" id="EMT03687"/>
    </source>
</evidence>
<sequence>MARNPFSCPFVPMLDRPDRIPGARFSMPVHESNRVIDCRHGLVLFLSPWPPRRLLVWDPVAREQRRLISPPEVDSKQMFIFNGAVLRPARGQGCSSSHFQVALVARDRACTRVSVSLYSSETGIWSNIKSLQLKFLPLERASTMIGNSLCWLLPVHRQNVILEFELDKHTLAMTELPAPVEPYKKLWIMPAEDGGLGFIHLSQFHAKLWKRKPDSNGLDVWVLNRAIEFEELRPTCIGYSLLYWGLPRRVMQSLYRQILGCERRGSREAYGPERQWYLRDCLCGGLGIPVGRAPLERPRCDDREIRFCVRYVKSRLNVDRTKCMQEIVCGCLGSMTNGAKLSMEWRYLKMEQRLHVSGNFEHACVLYCHCHAGPRFPGLHQDNKEAHSKKMKQGCNRCAARSFGKPAEGPDFA</sequence>
<dbReference type="InterPro" id="IPR056594">
    <property type="entry name" value="AT5G49610-like_b-prop"/>
</dbReference>
<dbReference type="PANTHER" id="PTHR33186">
    <property type="entry name" value="OS10G0136150 PROTEIN-RELATED"/>
    <property type="match status" value="1"/>
</dbReference>
<evidence type="ECO:0000259" key="1">
    <source>
        <dbReference type="Pfam" id="PF23635"/>
    </source>
</evidence>
<dbReference type="Pfam" id="PF23635">
    <property type="entry name" value="Beta-prop_AT5G49610-like"/>
    <property type="match status" value="1"/>
</dbReference>
<dbReference type="EnsemblPlants" id="EMT03687">
    <property type="protein sequence ID" value="EMT03687"/>
    <property type="gene ID" value="F775_00904"/>
</dbReference>
<reference evidence="2" key="1">
    <citation type="submission" date="2015-06" db="UniProtKB">
        <authorList>
            <consortium name="EnsemblPlants"/>
        </authorList>
    </citation>
    <scope>IDENTIFICATION</scope>
</reference>
<dbReference type="PANTHER" id="PTHR33186:SF13">
    <property type="entry name" value="OS10G0138300 PROTEIN"/>
    <property type="match status" value="1"/>
</dbReference>
<accession>N1QUM4</accession>
<organism evidence="2">
    <name type="scientific">Aegilops tauschii</name>
    <name type="common">Tausch's goatgrass</name>
    <name type="synonym">Aegilops squarrosa</name>
    <dbReference type="NCBI Taxonomy" id="37682"/>
    <lineage>
        <taxon>Eukaryota</taxon>
        <taxon>Viridiplantae</taxon>
        <taxon>Streptophyta</taxon>
        <taxon>Embryophyta</taxon>
        <taxon>Tracheophyta</taxon>
        <taxon>Spermatophyta</taxon>
        <taxon>Magnoliopsida</taxon>
        <taxon>Liliopsida</taxon>
        <taxon>Poales</taxon>
        <taxon>Poaceae</taxon>
        <taxon>BOP clade</taxon>
        <taxon>Pooideae</taxon>
        <taxon>Triticodae</taxon>
        <taxon>Triticeae</taxon>
        <taxon>Triticinae</taxon>
        <taxon>Aegilops</taxon>
    </lineage>
</organism>
<protein>
    <recommendedName>
        <fullName evidence="1">F-box protein AT5G49610-like beta-propeller domain-containing protein</fullName>
    </recommendedName>
</protein>
<dbReference type="AlphaFoldDB" id="N1QUM4"/>